<keyword evidence="6 11" id="KW-0732">Signal</keyword>
<evidence type="ECO:0000313" key="13">
    <source>
        <dbReference type="EMBL" id="AQV98256.1"/>
    </source>
</evidence>
<dbReference type="KEGG" id="cuh:BJN34_30770"/>
<dbReference type="GO" id="GO:0009279">
    <property type="term" value="C:cell outer membrane"/>
    <property type="evidence" value="ECO:0007669"/>
    <property type="project" value="UniProtKB-SubCell"/>
</dbReference>
<evidence type="ECO:0000256" key="6">
    <source>
        <dbReference type="ARBA" id="ARBA00022729"/>
    </source>
</evidence>
<evidence type="ECO:0000259" key="12">
    <source>
        <dbReference type="Pfam" id="PF13609"/>
    </source>
</evidence>
<proteinExistence type="predicted"/>
<dbReference type="AlphaFoldDB" id="A0A1U9UZV3"/>
<evidence type="ECO:0000256" key="2">
    <source>
        <dbReference type="ARBA" id="ARBA00011233"/>
    </source>
</evidence>
<reference evidence="14" key="1">
    <citation type="submission" date="2017-02" db="EMBL/GenBank/DDBJ databases">
        <title>Complete genome sequence of Cupriavidus necator strain NH9, a 3-chlorobenzoate degrader.</title>
        <authorList>
            <person name="Moriuchi R."/>
            <person name="Dohra H."/>
            <person name="Ogawa N."/>
        </authorList>
    </citation>
    <scope>NUCLEOTIDE SEQUENCE [LARGE SCALE GENOMIC DNA]</scope>
    <source>
        <strain evidence="14">NH9</strain>
    </source>
</reference>
<comment type="subunit">
    <text evidence="2">Homotrimer.</text>
</comment>
<dbReference type="InterPro" id="IPR023614">
    <property type="entry name" value="Porin_dom_sf"/>
</dbReference>
<dbReference type="RefSeq" id="WP_078200540.1">
    <property type="nucleotide sequence ID" value="NZ_CP017758.1"/>
</dbReference>
<sequence>MRKTLLTLAALGTLAGNANATSGVNLYGLVDTTIRFSTHENAAGDSKYQMSDGVLTGSRWGMYGIEDLGGSLQALFVLESGFAPDTGNSLQGNRLFGRKAYVGLQGDFGTVTLGRQFTVIHEAIAANDAMALANLGLVGFQGGNYTGGVRQDNMVKYTGVFGGLTVSAQHAFGEVAGSFARSSSTGGSLFYAAGPFKVGGGYQVIRNTTTYFVPTPNSDQKTWTVGGTYKAGPATLFLNYADTRVDGADYHDQTVDVGINYAFNQAWSLIALTNFDHLKHANTSGNRVTASVMLDYAFSKRTDVYLESDFTKLNGAWRTLGAQPNFTTPFFGQSTRLGVMAGVRHKF</sequence>
<dbReference type="EMBL" id="CP017758">
    <property type="protein sequence ID" value="AQV98256.1"/>
    <property type="molecule type" value="Genomic_DNA"/>
</dbReference>
<keyword evidence="8" id="KW-0626">Porin</keyword>
<accession>A0A1U9UZV3</accession>
<evidence type="ECO:0000256" key="11">
    <source>
        <dbReference type="SAM" id="SignalP"/>
    </source>
</evidence>
<name>A0A1U9UZV3_CUPNE</name>
<keyword evidence="7" id="KW-0406">Ion transport</keyword>
<dbReference type="Proteomes" id="UP000189627">
    <property type="component" value="Chromosome 2"/>
</dbReference>
<feature type="signal peptide" evidence="11">
    <location>
        <begin position="1"/>
        <end position="20"/>
    </location>
</feature>
<evidence type="ECO:0000256" key="1">
    <source>
        <dbReference type="ARBA" id="ARBA00004571"/>
    </source>
</evidence>
<keyword evidence="4" id="KW-1134">Transmembrane beta strand</keyword>
<dbReference type="SUPFAM" id="SSF56935">
    <property type="entry name" value="Porins"/>
    <property type="match status" value="1"/>
</dbReference>
<dbReference type="OrthoDB" id="9128909at2"/>
<dbReference type="PANTHER" id="PTHR34501:SF9">
    <property type="entry name" value="MAJOR OUTER MEMBRANE PROTEIN P.IA"/>
    <property type="match status" value="1"/>
</dbReference>
<evidence type="ECO:0000256" key="10">
    <source>
        <dbReference type="ARBA" id="ARBA00023237"/>
    </source>
</evidence>
<dbReference type="GO" id="GO:0046930">
    <property type="term" value="C:pore complex"/>
    <property type="evidence" value="ECO:0007669"/>
    <property type="project" value="UniProtKB-KW"/>
</dbReference>
<evidence type="ECO:0000256" key="7">
    <source>
        <dbReference type="ARBA" id="ARBA00023065"/>
    </source>
</evidence>
<comment type="subcellular location">
    <subcellularLocation>
        <location evidence="1">Cell outer membrane</location>
        <topology evidence="1">Multi-pass membrane protein</topology>
    </subcellularLocation>
</comment>
<evidence type="ECO:0000256" key="3">
    <source>
        <dbReference type="ARBA" id="ARBA00022448"/>
    </source>
</evidence>
<evidence type="ECO:0000256" key="9">
    <source>
        <dbReference type="ARBA" id="ARBA00023136"/>
    </source>
</evidence>
<keyword evidence="9" id="KW-0472">Membrane</keyword>
<evidence type="ECO:0000256" key="8">
    <source>
        <dbReference type="ARBA" id="ARBA00023114"/>
    </source>
</evidence>
<dbReference type="CDD" id="cd00342">
    <property type="entry name" value="gram_neg_porins"/>
    <property type="match status" value="1"/>
</dbReference>
<protein>
    <submittedName>
        <fullName evidence="13">Porin</fullName>
    </submittedName>
</protein>
<gene>
    <name evidence="13" type="ORF">BJN34_30770</name>
</gene>
<dbReference type="PANTHER" id="PTHR34501">
    <property type="entry name" value="PROTEIN YDDL-RELATED"/>
    <property type="match status" value="1"/>
</dbReference>
<keyword evidence="5" id="KW-0812">Transmembrane</keyword>
<feature type="chain" id="PRO_5012662728" evidence="11">
    <location>
        <begin position="21"/>
        <end position="347"/>
    </location>
</feature>
<dbReference type="GO" id="GO:0015288">
    <property type="term" value="F:porin activity"/>
    <property type="evidence" value="ECO:0007669"/>
    <property type="project" value="UniProtKB-KW"/>
</dbReference>
<evidence type="ECO:0000256" key="4">
    <source>
        <dbReference type="ARBA" id="ARBA00022452"/>
    </source>
</evidence>
<evidence type="ECO:0000256" key="5">
    <source>
        <dbReference type="ARBA" id="ARBA00022692"/>
    </source>
</evidence>
<dbReference type="InterPro" id="IPR033900">
    <property type="entry name" value="Gram_neg_porin_domain"/>
</dbReference>
<keyword evidence="10" id="KW-0998">Cell outer membrane</keyword>
<dbReference type="Gene3D" id="2.40.160.10">
    <property type="entry name" value="Porin"/>
    <property type="match status" value="1"/>
</dbReference>
<dbReference type="Pfam" id="PF13609">
    <property type="entry name" value="Porin_4"/>
    <property type="match status" value="1"/>
</dbReference>
<dbReference type="GO" id="GO:0006811">
    <property type="term" value="P:monoatomic ion transport"/>
    <property type="evidence" value="ECO:0007669"/>
    <property type="project" value="UniProtKB-KW"/>
</dbReference>
<feature type="domain" description="Porin" evidence="12">
    <location>
        <begin position="7"/>
        <end position="313"/>
    </location>
</feature>
<dbReference type="InterPro" id="IPR050298">
    <property type="entry name" value="Gram-neg_bact_OMP"/>
</dbReference>
<evidence type="ECO:0000313" key="14">
    <source>
        <dbReference type="Proteomes" id="UP000189627"/>
    </source>
</evidence>
<organism evidence="13 14">
    <name type="scientific">Cupriavidus necator</name>
    <name type="common">Alcaligenes eutrophus</name>
    <name type="synonym">Ralstonia eutropha</name>
    <dbReference type="NCBI Taxonomy" id="106590"/>
    <lineage>
        <taxon>Bacteria</taxon>
        <taxon>Pseudomonadati</taxon>
        <taxon>Pseudomonadota</taxon>
        <taxon>Betaproteobacteria</taxon>
        <taxon>Burkholderiales</taxon>
        <taxon>Burkholderiaceae</taxon>
        <taxon>Cupriavidus</taxon>
    </lineage>
</organism>
<keyword evidence="3" id="KW-0813">Transport</keyword>